<dbReference type="RefSeq" id="WP_345042022.1">
    <property type="nucleotide sequence ID" value="NZ_BAABBA010000013.1"/>
</dbReference>
<dbReference type="EMBL" id="BAABBA010000013">
    <property type="protein sequence ID" value="GAA4288291.1"/>
    <property type="molecule type" value="Genomic_DNA"/>
</dbReference>
<evidence type="ECO:0000259" key="1">
    <source>
        <dbReference type="Pfam" id="PF06983"/>
    </source>
</evidence>
<dbReference type="PANTHER" id="PTHR33990">
    <property type="entry name" value="PROTEIN YJDN-RELATED"/>
    <property type="match status" value="1"/>
</dbReference>
<dbReference type="CDD" id="cd06588">
    <property type="entry name" value="PhnB_like"/>
    <property type="match status" value="1"/>
</dbReference>
<dbReference type="Proteomes" id="UP001499841">
    <property type="component" value="Unassembled WGS sequence"/>
</dbReference>
<dbReference type="InterPro" id="IPR029068">
    <property type="entry name" value="Glyas_Bleomycin-R_OHBP_Dase"/>
</dbReference>
<comment type="caution">
    <text evidence="2">The sequence shown here is derived from an EMBL/GenBank/DDBJ whole genome shotgun (WGS) entry which is preliminary data.</text>
</comment>
<proteinExistence type="predicted"/>
<dbReference type="InterPro" id="IPR028973">
    <property type="entry name" value="PhnB-like"/>
</dbReference>
<dbReference type="Pfam" id="PF06983">
    <property type="entry name" value="3-dmu-9_3-mt"/>
    <property type="match status" value="1"/>
</dbReference>
<keyword evidence="3" id="KW-1185">Reference proteome</keyword>
<protein>
    <submittedName>
        <fullName evidence="2">VOC family protein</fullName>
    </submittedName>
</protein>
<accession>A0ABP8EWB1</accession>
<reference evidence="3" key="1">
    <citation type="journal article" date="2019" name="Int. J. Syst. Evol. Microbiol.">
        <title>The Global Catalogue of Microorganisms (GCM) 10K type strain sequencing project: providing services to taxonomists for standard genome sequencing and annotation.</title>
        <authorList>
            <consortium name="The Broad Institute Genomics Platform"/>
            <consortium name="The Broad Institute Genome Sequencing Center for Infectious Disease"/>
            <person name="Wu L."/>
            <person name="Ma J."/>
        </authorList>
    </citation>
    <scope>NUCLEOTIDE SEQUENCE [LARGE SCALE GENOMIC DNA]</scope>
    <source>
        <strain evidence="3">JCM 17459</strain>
    </source>
</reference>
<dbReference type="SUPFAM" id="SSF54593">
    <property type="entry name" value="Glyoxalase/Bleomycin resistance protein/Dihydroxybiphenyl dioxygenase"/>
    <property type="match status" value="1"/>
</dbReference>
<name>A0ABP8EWB1_9MICO</name>
<evidence type="ECO:0000313" key="2">
    <source>
        <dbReference type="EMBL" id="GAA4288291.1"/>
    </source>
</evidence>
<evidence type="ECO:0000313" key="3">
    <source>
        <dbReference type="Proteomes" id="UP001499841"/>
    </source>
</evidence>
<dbReference type="Gene3D" id="3.10.180.10">
    <property type="entry name" value="2,3-Dihydroxybiphenyl 1,2-Dioxygenase, domain 1"/>
    <property type="match status" value="1"/>
</dbReference>
<sequence>MTTRLNPYISFRDNAREALEFYHGVFGGDLNMSTFADYQASQDPADAEKIMHGQIDAPGGMTLMASDTPSSMDVADASNITVSLSGDDESELRGYWDKLSDGASVTMPLEKAPWGDYFGQLTDRFGIGWLINISGQGA</sequence>
<dbReference type="PANTHER" id="PTHR33990:SF1">
    <property type="entry name" value="PROTEIN YJDN"/>
    <property type="match status" value="1"/>
</dbReference>
<organism evidence="2 3">
    <name type="scientific">Georgenia daeguensis</name>
    <dbReference type="NCBI Taxonomy" id="908355"/>
    <lineage>
        <taxon>Bacteria</taxon>
        <taxon>Bacillati</taxon>
        <taxon>Actinomycetota</taxon>
        <taxon>Actinomycetes</taxon>
        <taxon>Micrococcales</taxon>
        <taxon>Bogoriellaceae</taxon>
        <taxon>Georgenia</taxon>
    </lineage>
</organism>
<gene>
    <name evidence="2" type="ORF">GCM10022262_26510</name>
</gene>
<feature type="domain" description="PhnB-like" evidence="1">
    <location>
        <begin position="6"/>
        <end position="131"/>
    </location>
</feature>